<evidence type="ECO:0000313" key="2">
    <source>
        <dbReference type="EMBL" id="OHE97595.1"/>
    </source>
</evidence>
<dbReference type="GeneID" id="34560158"/>
<dbReference type="RefSeq" id="XP_022474748.1">
    <property type="nucleotide sequence ID" value="XM_022618648.1"/>
</dbReference>
<sequence>MSSPGPSPDHGGEYTRSHAKPLDDYIPRQSQLASFQQERSQDGNILVPLSYDSRGLKSAIDHHKSRATRAIKTFQQNFTRQTSEYSGNVTTNKSSSTGVNDKSN</sequence>
<gene>
    <name evidence="2" type="ORF">CORC01_07010</name>
</gene>
<feature type="compositionally biased region" description="Basic and acidic residues" evidence="1">
    <location>
        <begin position="10"/>
        <end position="26"/>
    </location>
</feature>
<evidence type="ECO:0000256" key="1">
    <source>
        <dbReference type="SAM" id="MobiDB-lite"/>
    </source>
</evidence>
<feature type="region of interest" description="Disordered" evidence="1">
    <location>
        <begin position="79"/>
        <end position="104"/>
    </location>
</feature>
<accession>A0A1G4B8K0</accession>
<name>A0A1G4B8K0_9PEZI</name>
<organism evidence="2 3">
    <name type="scientific">Colletotrichum orchidophilum</name>
    <dbReference type="NCBI Taxonomy" id="1209926"/>
    <lineage>
        <taxon>Eukaryota</taxon>
        <taxon>Fungi</taxon>
        <taxon>Dikarya</taxon>
        <taxon>Ascomycota</taxon>
        <taxon>Pezizomycotina</taxon>
        <taxon>Sordariomycetes</taxon>
        <taxon>Hypocreomycetidae</taxon>
        <taxon>Glomerellales</taxon>
        <taxon>Glomerellaceae</taxon>
        <taxon>Colletotrichum</taxon>
    </lineage>
</organism>
<dbReference type="EMBL" id="MJBS01000055">
    <property type="protein sequence ID" value="OHE97595.1"/>
    <property type="molecule type" value="Genomic_DNA"/>
</dbReference>
<protein>
    <submittedName>
        <fullName evidence="2">Uncharacterized protein</fullName>
    </submittedName>
</protein>
<proteinExistence type="predicted"/>
<reference evidence="2 3" key="1">
    <citation type="submission" date="2016-09" db="EMBL/GenBank/DDBJ databases">
        <authorList>
            <person name="Capua I."/>
            <person name="De Benedictis P."/>
            <person name="Joannis T."/>
            <person name="Lombin L.H."/>
            <person name="Cattoli G."/>
        </authorList>
    </citation>
    <scope>NUCLEOTIDE SEQUENCE [LARGE SCALE GENOMIC DNA]</scope>
    <source>
        <strain evidence="2 3">IMI 309357</strain>
    </source>
</reference>
<dbReference type="Proteomes" id="UP000176998">
    <property type="component" value="Unassembled WGS sequence"/>
</dbReference>
<keyword evidence="3" id="KW-1185">Reference proteome</keyword>
<comment type="caution">
    <text evidence="2">The sequence shown here is derived from an EMBL/GenBank/DDBJ whole genome shotgun (WGS) entry which is preliminary data.</text>
</comment>
<evidence type="ECO:0000313" key="3">
    <source>
        <dbReference type="Proteomes" id="UP000176998"/>
    </source>
</evidence>
<dbReference type="AlphaFoldDB" id="A0A1G4B8K0"/>
<feature type="region of interest" description="Disordered" evidence="1">
    <location>
        <begin position="1"/>
        <end position="26"/>
    </location>
</feature>